<reference evidence="4" key="1">
    <citation type="submission" date="2015-07" db="EMBL/GenBank/DDBJ databases">
        <authorList>
            <person name="Urmite Genomes"/>
        </authorList>
    </citation>
    <scope>NUCLEOTIDE SEQUENCE [LARGE SCALE GENOMIC DNA]</scope>
    <source>
        <strain evidence="4">type strain: ATCC 49404</strain>
    </source>
</reference>
<dbReference type="PANTHER" id="PTHR33993:SF14">
    <property type="entry name" value="GB|AAF24581.1"/>
    <property type="match status" value="1"/>
</dbReference>
<dbReference type="Pfam" id="PF18029">
    <property type="entry name" value="Glyoxalase_6"/>
    <property type="match status" value="1"/>
</dbReference>
<proteinExistence type="predicted"/>
<dbReference type="AlphaFoldDB" id="A0A0H5RX42"/>
<dbReference type="InterPro" id="IPR004360">
    <property type="entry name" value="Glyas_Fos-R_dOase_dom"/>
</dbReference>
<dbReference type="Pfam" id="PF00903">
    <property type="entry name" value="Glyoxalase"/>
    <property type="match status" value="1"/>
</dbReference>
<protein>
    <submittedName>
        <fullName evidence="3">Glyoxalase/bleomycin resistance protein/dioxygenase</fullName>
    </submittedName>
</protein>
<dbReference type="GO" id="GO:0051213">
    <property type="term" value="F:dioxygenase activity"/>
    <property type="evidence" value="ECO:0007669"/>
    <property type="project" value="UniProtKB-KW"/>
</dbReference>
<organism evidence="3 4">
    <name type="scientific">Mycolicibacterium neworleansense</name>
    <dbReference type="NCBI Taxonomy" id="146018"/>
    <lineage>
        <taxon>Bacteria</taxon>
        <taxon>Bacillati</taxon>
        <taxon>Actinomycetota</taxon>
        <taxon>Actinomycetes</taxon>
        <taxon>Mycobacteriales</taxon>
        <taxon>Mycobacteriaceae</taxon>
        <taxon>Mycolicibacterium</taxon>
    </lineage>
</organism>
<keyword evidence="3" id="KW-0560">Oxidoreductase</keyword>
<keyword evidence="3" id="KW-0223">Dioxygenase</keyword>
<evidence type="ECO:0000313" key="3">
    <source>
        <dbReference type="EMBL" id="CRZ18695.1"/>
    </source>
</evidence>
<evidence type="ECO:0000313" key="4">
    <source>
        <dbReference type="Proteomes" id="UP000199147"/>
    </source>
</evidence>
<dbReference type="STRING" id="146018.BN2156_05601"/>
<sequence length="319" mass="33769">MVLSGTRWHCVHMTVSRTYPSGVPCWVDTDQQDVAAAQHFYGRLFGWTLENVLPDDAEDSYLIATLDGHDVAAIASAQSGDEIAWNTYVAVDDAETTATAVTAAAGTVTSGPVDAGPGGRQAGCVDPRGAHFKLWQPRRRLGAQLVNVPGTWNFSNLQTSDPQAAATFYGPLFGWEFDNAGFATMIRRPGYADHLAATVDPDILDRHAATGTPPGFSDAVGWIGQLADEQQPEHWQVAFAVANRDDSAALAEKLGAAVISSDDAEWTKSALIQDPQGARLVLSQFSPPEGRSPCGCACGRTAPQHRSPPPPAPGTSSSS</sequence>
<dbReference type="InterPro" id="IPR029068">
    <property type="entry name" value="Glyas_Bleomycin-R_OHBP_Dase"/>
</dbReference>
<dbReference type="InterPro" id="IPR037523">
    <property type="entry name" value="VOC_core"/>
</dbReference>
<dbReference type="PROSITE" id="PS51819">
    <property type="entry name" value="VOC"/>
    <property type="match status" value="1"/>
</dbReference>
<evidence type="ECO:0000256" key="1">
    <source>
        <dbReference type="SAM" id="MobiDB-lite"/>
    </source>
</evidence>
<keyword evidence="4" id="KW-1185">Reference proteome</keyword>
<evidence type="ECO:0000259" key="2">
    <source>
        <dbReference type="PROSITE" id="PS51819"/>
    </source>
</evidence>
<gene>
    <name evidence="3" type="ORF">BN2156_05601</name>
</gene>
<dbReference type="Gene3D" id="3.10.180.10">
    <property type="entry name" value="2,3-Dihydroxybiphenyl 1,2-Dioxygenase, domain 1"/>
    <property type="match status" value="2"/>
</dbReference>
<dbReference type="InterPro" id="IPR041581">
    <property type="entry name" value="Glyoxalase_6"/>
</dbReference>
<dbReference type="SUPFAM" id="SSF54593">
    <property type="entry name" value="Glyoxalase/Bleomycin resistance protein/Dihydroxybiphenyl dioxygenase"/>
    <property type="match status" value="2"/>
</dbReference>
<feature type="region of interest" description="Disordered" evidence="1">
    <location>
        <begin position="288"/>
        <end position="319"/>
    </location>
</feature>
<accession>A0A0H5RX42</accession>
<dbReference type="Proteomes" id="UP000199147">
    <property type="component" value="Unassembled WGS sequence"/>
</dbReference>
<name>A0A0H5RX42_9MYCO</name>
<dbReference type="PANTHER" id="PTHR33993">
    <property type="entry name" value="GLYOXALASE-RELATED"/>
    <property type="match status" value="1"/>
</dbReference>
<feature type="domain" description="VOC" evidence="2">
    <location>
        <begin position="23"/>
        <end position="137"/>
    </location>
</feature>
<dbReference type="EMBL" id="CWKH01000003">
    <property type="protein sequence ID" value="CRZ18695.1"/>
    <property type="molecule type" value="Genomic_DNA"/>
</dbReference>
<dbReference type="InterPro" id="IPR052164">
    <property type="entry name" value="Anthracycline_SecMetBiosynth"/>
</dbReference>